<dbReference type="InterPro" id="IPR018485">
    <property type="entry name" value="FGGY_C"/>
</dbReference>
<feature type="domain" description="Carbohydrate kinase FGGY C-terminal" evidence="9">
    <location>
        <begin position="287"/>
        <end position="479"/>
    </location>
</feature>
<dbReference type="GO" id="GO:0005524">
    <property type="term" value="F:ATP binding"/>
    <property type="evidence" value="ECO:0007669"/>
    <property type="project" value="UniProtKB-KW"/>
</dbReference>
<dbReference type="Pfam" id="PF00370">
    <property type="entry name" value="FGGY_N"/>
    <property type="match status" value="1"/>
</dbReference>
<dbReference type="InterPro" id="IPR005929">
    <property type="entry name" value="Ribulokinase"/>
</dbReference>
<dbReference type="InterPro" id="IPR000577">
    <property type="entry name" value="Carb_kinase_FGGY"/>
</dbReference>
<dbReference type="EMBL" id="PYZR01000050">
    <property type="protein sequence ID" value="PTF66472.1"/>
    <property type="molecule type" value="Genomic_DNA"/>
</dbReference>
<evidence type="ECO:0000256" key="3">
    <source>
        <dbReference type="ARBA" id="ARBA00022777"/>
    </source>
</evidence>
<protein>
    <recommendedName>
        <fullName evidence="7">Ribulokinase</fullName>
        <ecNumber evidence="7">2.7.1.16</ecNumber>
    </recommendedName>
</protein>
<comment type="pathway">
    <text evidence="7">Carbohydrate degradation; L-arabinose degradation via L-ribulose; D-xylulose 5-phosphate from L-arabinose (bacterial route): step 2/3.</text>
</comment>
<name>A0A2T4LT11_9STAP</name>
<comment type="similarity">
    <text evidence="7">Belongs to the ribulokinase family.</text>
</comment>
<keyword evidence="5 7" id="KW-0054">Arabinose catabolism</keyword>
<dbReference type="PANTHER" id="PTHR43435">
    <property type="entry name" value="RIBULOKINASE"/>
    <property type="match status" value="1"/>
</dbReference>
<evidence type="ECO:0000313" key="11">
    <source>
        <dbReference type="Proteomes" id="UP000241208"/>
    </source>
</evidence>
<keyword evidence="1 7" id="KW-0808">Transferase</keyword>
<dbReference type="AlphaFoldDB" id="A0A2T4LT11"/>
<comment type="catalytic activity">
    <reaction evidence="7">
        <text>D-ribulose + ATP = D-ribulose 5-phosphate + ADP + H(+)</text>
        <dbReference type="Rhea" id="RHEA:17601"/>
        <dbReference type="ChEBI" id="CHEBI:15378"/>
        <dbReference type="ChEBI" id="CHEBI:17173"/>
        <dbReference type="ChEBI" id="CHEBI:30616"/>
        <dbReference type="ChEBI" id="CHEBI:58121"/>
        <dbReference type="ChEBI" id="CHEBI:456216"/>
        <dbReference type="EC" id="2.7.1.16"/>
    </reaction>
</comment>
<dbReference type="Gene3D" id="3.30.420.40">
    <property type="match status" value="2"/>
</dbReference>
<evidence type="ECO:0000256" key="4">
    <source>
        <dbReference type="ARBA" id="ARBA00022840"/>
    </source>
</evidence>
<dbReference type="PANTHER" id="PTHR43435:SF4">
    <property type="entry name" value="FGGY CARBOHYDRATE KINASE DOMAIN-CONTAINING PROTEIN"/>
    <property type="match status" value="1"/>
</dbReference>
<dbReference type="Proteomes" id="UP000241208">
    <property type="component" value="Unassembled WGS sequence"/>
</dbReference>
<dbReference type="CDD" id="cd07781">
    <property type="entry name" value="ASKHA_NBD_FGGY_L-RBK"/>
    <property type="match status" value="1"/>
</dbReference>
<accession>A0A2T4LT11</accession>
<dbReference type="EC" id="2.7.1.16" evidence="7"/>
<keyword evidence="6 7" id="KW-0119">Carbohydrate metabolism</keyword>
<dbReference type="Pfam" id="PF02782">
    <property type="entry name" value="FGGY_C"/>
    <property type="match status" value="1"/>
</dbReference>
<evidence type="ECO:0000256" key="6">
    <source>
        <dbReference type="ARBA" id="ARBA00023277"/>
    </source>
</evidence>
<gene>
    <name evidence="7" type="primary">araB</name>
    <name evidence="10" type="ORF">BUY34_05885</name>
</gene>
<dbReference type="GO" id="GO:0005737">
    <property type="term" value="C:cytoplasm"/>
    <property type="evidence" value="ECO:0007669"/>
    <property type="project" value="TreeGrafter"/>
</dbReference>
<evidence type="ECO:0000256" key="2">
    <source>
        <dbReference type="ARBA" id="ARBA00022741"/>
    </source>
</evidence>
<dbReference type="InterPro" id="IPR018484">
    <property type="entry name" value="FGGY_N"/>
</dbReference>
<evidence type="ECO:0000259" key="8">
    <source>
        <dbReference type="Pfam" id="PF00370"/>
    </source>
</evidence>
<dbReference type="HAMAP" id="MF_00520">
    <property type="entry name" value="Ribulokinase"/>
    <property type="match status" value="1"/>
</dbReference>
<dbReference type="NCBIfam" id="NF003154">
    <property type="entry name" value="PRK04123.1"/>
    <property type="match status" value="1"/>
</dbReference>
<dbReference type="InterPro" id="IPR043129">
    <property type="entry name" value="ATPase_NBD"/>
</dbReference>
<evidence type="ECO:0000256" key="7">
    <source>
        <dbReference type="HAMAP-Rule" id="MF_00520"/>
    </source>
</evidence>
<organism evidence="10 11">
    <name type="scientific">Staphylococcus cohnii</name>
    <dbReference type="NCBI Taxonomy" id="29382"/>
    <lineage>
        <taxon>Bacteria</taxon>
        <taxon>Bacillati</taxon>
        <taxon>Bacillota</taxon>
        <taxon>Bacilli</taxon>
        <taxon>Bacillales</taxon>
        <taxon>Staphylococcaceae</taxon>
        <taxon>Staphylococcus</taxon>
        <taxon>Staphylococcus cohnii species complex</taxon>
    </lineage>
</organism>
<comment type="caution">
    <text evidence="10">The sequence shown here is derived from an EMBL/GenBank/DDBJ whole genome shotgun (WGS) entry which is preliminary data.</text>
</comment>
<keyword evidence="3 7" id="KW-0418">Kinase</keyword>
<dbReference type="PIRSF" id="PIRSF000538">
    <property type="entry name" value="GlpK"/>
    <property type="match status" value="1"/>
</dbReference>
<dbReference type="GO" id="GO:0019569">
    <property type="term" value="P:L-arabinose catabolic process to D-xylulose 5-phosphate"/>
    <property type="evidence" value="ECO:0007669"/>
    <property type="project" value="UniProtKB-UniRule"/>
</dbReference>
<dbReference type="SUPFAM" id="SSF53067">
    <property type="entry name" value="Actin-like ATPase domain"/>
    <property type="match status" value="2"/>
</dbReference>
<dbReference type="RefSeq" id="WP_107505084.1">
    <property type="nucleotide sequence ID" value="NZ_CP126540.1"/>
</dbReference>
<dbReference type="GO" id="GO:0019150">
    <property type="term" value="F:D-ribulokinase activity"/>
    <property type="evidence" value="ECO:0007669"/>
    <property type="project" value="TreeGrafter"/>
</dbReference>
<proteinExistence type="inferred from homology"/>
<dbReference type="UniPathway" id="UPA00145">
    <property type="reaction ID" value="UER00566"/>
</dbReference>
<dbReference type="GO" id="GO:0008741">
    <property type="term" value="F:ribulokinase activity"/>
    <property type="evidence" value="ECO:0007669"/>
    <property type="project" value="UniProtKB-UniRule"/>
</dbReference>
<sequence>MSYSIGIDFGTASGRVFLVDTSNGEIISSYIEAYPHGTISGSLNGHDLPHNYFLQNAEDYTNILEKGVQHVLSESKIDPSNVIGMGIDFTSCTIVFLDEHFKPLHTHESLKDEPHAYVKLWKHHGAHEEATFMKKINDTYNANWLDFYGHSVNSEWMIPKILEVKHKAPEILAQSAYIMEAGDYIVSLLTNRNIRSNCGIGFKGFYNEKDGFNYSFFEAVDKDLPSIVKNKCEAPVINIGESAGALTTYYQKLWGLSDKVQISPYIIDAHSGVLGVGAIEQGEFTPVIGTSTCHLMLDAKQVAIPAITGSVKDAIIPGLYAYEAGQAAVGDLFSYSASQAPASIVKQAEKEGITILEHLENLASEIPIHQQHVTVLDWHNGNRSILSNSNLTGSIFGLTLQTPFEMIHRAYIEATAFGTKLIMQQFEDNQIPVNTVYAAGGIPIKSELLVDIYTNVLNKEVVVMDSSNATALGAAMLGANVGGAYQTLEETVHHMKQPVYYRLQPDPKKVKQYEVLFQRYKALHDVLGKHYPNLSYINN</sequence>
<evidence type="ECO:0000256" key="1">
    <source>
        <dbReference type="ARBA" id="ARBA00022679"/>
    </source>
</evidence>
<evidence type="ECO:0000313" key="10">
    <source>
        <dbReference type="EMBL" id="PTF66472.1"/>
    </source>
</evidence>
<reference evidence="10 11" key="1">
    <citation type="journal article" date="2016" name="Front. Microbiol.">
        <title>Comprehensive Phylogenetic Analysis of Bovine Non-aureus Staphylococci Species Based on Whole-Genome Sequencing.</title>
        <authorList>
            <person name="Naushad S."/>
            <person name="Barkema H.W."/>
            <person name="Luby C."/>
            <person name="Condas L.A."/>
            <person name="Nobrega D.B."/>
            <person name="Carson D.A."/>
            <person name="De Buck J."/>
        </authorList>
    </citation>
    <scope>NUCLEOTIDE SEQUENCE [LARGE SCALE GENOMIC DNA]</scope>
    <source>
        <strain evidence="10 11">SNUC 3829</strain>
    </source>
</reference>
<evidence type="ECO:0000259" key="9">
    <source>
        <dbReference type="Pfam" id="PF02782"/>
    </source>
</evidence>
<feature type="domain" description="Carbohydrate kinase FGGY N-terminal" evidence="8">
    <location>
        <begin position="3"/>
        <end position="275"/>
    </location>
</feature>
<evidence type="ECO:0000256" key="5">
    <source>
        <dbReference type="ARBA" id="ARBA00022935"/>
    </source>
</evidence>
<keyword evidence="4 7" id="KW-0067">ATP-binding</keyword>
<keyword evidence="2 7" id="KW-0547">Nucleotide-binding</keyword>
<comment type="catalytic activity">
    <reaction evidence="7">
        <text>L-ribulose + ATP = L-ribulose 5-phosphate + ADP + H(+)</text>
        <dbReference type="Rhea" id="RHEA:22072"/>
        <dbReference type="ChEBI" id="CHEBI:15378"/>
        <dbReference type="ChEBI" id="CHEBI:16880"/>
        <dbReference type="ChEBI" id="CHEBI:30616"/>
        <dbReference type="ChEBI" id="CHEBI:58226"/>
        <dbReference type="ChEBI" id="CHEBI:456216"/>
        <dbReference type="EC" id="2.7.1.16"/>
    </reaction>
</comment>